<protein>
    <recommendedName>
        <fullName evidence="1">Cohesin domain-containing protein</fullName>
    </recommendedName>
</protein>
<dbReference type="AlphaFoldDB" id="A0A7G9YXI3"/>
<name>A0A7G9YXI3_9EURY</name>
<proteinExistence type="predicted"/>
<evidence type="ECO:0000259" key="1">
    <source>
        <dbReference type="Pfam" id="PF00963"/>
    </source>
</evidence>
<dbReference type="SUPFAM" id="SSF49384">
    <property type="entry name" value="Carbohydrate-binding domain"/>
    <property type="match status" value="1"/>
</dbReference>
<evidence type="ECO:0000313" key="2">
    <source>
        <dbReference type="EMBL" id="QNO52717.1"/>
    </source>
</evidence>
<dbReference type="CDD" id="cd08547">
    <property type="entry name" value="Type_II_cohesin"/>
    <property type="match status" value="1"/>
</dbReference>
<feature type="domain" description="Cohesin" evidence="1">
    <location>
        <begin position="49"/>
        <end position="147"/>
    </location>
</feature>
<accession>A0A7G9YXI3</accession>
<dbReference type="EMBL" id="MT631519">
    <property type="protein sequence ID" value="QNO52717.1"/>
    <property type="molecule type" value="Genomic_DNA"/>
</dbReference>
<dbReference type="InterPro" id="IPR002102">
    <property type="entry name" value="Cohesin_dom"/>
</dbReference>
<dbReference type="GO" id="GO:0000272">
    <property type="term" value="P:polysaccharide catabolic process"/>
    <property type="evidence" value="ECO:0007669"/>
    <property type="project" value="InterPro"/>
</dbReference>
<dbReference type="Gene3D" id="2.60.40.680">
    <property type="match status" value="1"/>
</dbReference>
<dbReference type="Pfam" id="PF00963">
    <property type="entry name" value="Cohesin"/>
    <property type="match status" value="1"/>
</dbReference>
<organism evidence="2">
    <name type="scientific">Candidatus Methanophagaceae archaeon ANME-1 ERB6</name>
    <dbReference type="NCBI Taxonomy" id="2759912"/>
    <lineage>
        <taxon>Archaea</taxon>
        <taxon>Methanobacteriati</taxon>
        <taxon>Methanobacteriota</taxon>
        <taxon>Stenosarchaea group</taxon>
        <taxon>Methanomicrobia</taxon>
        <taxon>Candidatus Methanophagales</taxon>
        <taxon>Candidatus Methanophagaceae</taxon>
    </lineage>
</organism>
<gene>
    <name evidence="2" type="ORF">JLLPAJDC_00028</name>
</gene>
<reference evidence="2" key="1">
    <citation type="submission" date="2020-06" db="EMBL/GenBank/DDBJ databases">
        <title>Unique genomic features of the anaerobic methanotrophic archaea.</title>
        <authorList>
            <person name="Chadwick G.L."/>
            <person name="Skennerton C.T."/>
            <person name="Laso-Perez R."/>
            <person name="Leu A.O."/>
            <person name="Speth D.R."/>
            <person name="Yu H."/>
            <person name="Morgan-Lang C."/>
            <person name="Hatzenpichler R."/>
            <person name="Goudeau D."/>
            <person name="Malmstrom R."/>
            <person name="Brazelton W.J."/>
            <person name="Woyke T."/>
            <person name="Hallam S.J."/>
            <person name="Tyson G.W."/>
            <person name="Wegener G."/>
            <person name="Boetius A."/>
            <person name="Orphan V."/>
        </authorList>
    </citation>
    <scope>NUCLEOTIDE SEQUENCE</scope>
</reference>
<sequence length="149" mass="15680">MKGESSRRTRVPKLSMAGIDMSVLLVSTAIVIALTFLAVVPVTAEEQVEVRVSAPEEVEEGKTFDVTIDISEVTDLDSAQFDLSFGSGVVNVTDVTDGSLDGETIPILTWDFIDADTIRIILNAPGTEGVSGSGYLAKIGFVVKGEGGD</sequence>
<dbReference type="InterPro" id="IPR008965">
    <property type="entry name" value="CBM2/CBM3_carb-bd_dom_sf"/>
</dbReference>
<dbReference type="GO" id="GO:0030246">
    <property type="term" value="F:carbohydrate binding"/>
    <property type="evidence" value="ECO:0007669"/>
    <property type="project" value="InterPro"/>
</dbReference>